<proteinExistence type="predicted"/>
<keyword evidence="5" id="KW-1185">Reference proteome</keyword>
<organism evidence="4 5">
    <name type="scientific">Digitaria exilis</name>
    <dbReference type="NCBI Taxonomy" id="1010633"/>
    <lineage>
        <taxon>Eukaryota</taxon>
        <taxon>Viridiplantae</taxon>
        <taxon>Streptophyta</taxon>
        <taxon>Embryophyta</taxon>
        <taxon>Tracheophyta</taxon>
        <taxon>Spermatophyta</taxon>
        <taxon>Magnoliopsida</taxon>
        <taxon>Liliopsida</taxon>
        <taxon>Poales</taxon>
        <taxon>Poaceae</taxon>
        <taxon>PACMAD clade</taxon>
        <taxon>Panicoideae</taxon>
        <taxon>Panicodae</taxon>
        <taxon>Paniceae</taxon>
        <taxon>Anthephorinae</taxon>
        <taxon>Digitaria</taxon>
    </lineage>
</organism>
<evidence type="ECO:0000256" key="1">
    <source>
        <dbReference type="ARBA" id="ARBA00023012"/>
    </source>
</evidence>
<gene>
    <name evidence="4" type="ORF">HU200_036319</name>
</gene>
<accession>A0A835BRZ5</accession>
<dbReference type="InterPro" id="IPR045279">
    <property type="entry name" value="ARR-like"/>
</dbReference>
<dbReference type="EMBL" id="JACEFO010001880">
    <property type="protein sequence ID" value="KAF8696694.1"/>
    <property type="molecule type" value="Genomic_DNA"/>
</dbReference>
<dbReference type="SMART" id="SM00448">
    <property type="entry name" value="REC"/>
    <property type="match status" value="1"/>
</dbReference>
<reference evidence="4" key="1">
    <citation type="submission" date="2020-07" db="EMBL/GenBank/DDBJ databases">
        <title>Genome sequence and genetic diversity analysis of an under-domesticated orphan crop, white fonio (Digitaria exilis).</title>
        <authorList>
            <person name="Bennetzen J.L."/>
            <person name="Chen S."/>
            <person name="Ma X."/>
            <person name="Wang X."/>
            <person name="Yssel A.E.J."/>
            <person name="Chaluvadi S.R."/>
            <person name="Johnson M."/>
            <person name="Gangashetty P."/>
            <person name="Hamidou F."/>
            <person name="Sanogo M.D."/>
            <person name="Zwaenepoel A."/>
            <person name="Wallace J."/>
            <person name="Van De Peer Y."/>
            <person name="Van Deynze A."/>
        </authorList>
    </citation>
    <scope>NUCLEOTIDE SEQUENCE</scope>
    <source>
        <tissue evidence="4">Leaves</tissue>
    </source>
</reference>
<dbReference type="AlphaFoldDB" id="A0A835BRZ5"/>
<evidence type="ECO:0000256" key="2">
    <source>
        <dbReference type="PROSITE-ProRule" id="PRU00169"/>
    </source>
</evidence>
<dbReference type="Gene3D" id="3.40.50.2300">
    <property type="match status" value="1"/>
</dbReference>
<dbReference type="Gramene" id="Dexi5B01G0018330.1">
    <property type="protein sequence ID" value="Dexi5B01G0018330.1:cds"/>
    <property type="gene ID" value="Dexi5B01G0018330"/>
</dbReference>
<dbReference type="GO" id="GO:0000160">
    <property type="term" value="P:phosphorelay signal transduction system"/>
    <property type="evidence" value="ECO:0007669"/>
    <property type="project" value="UniProtKB-KW"/>
</dbReference>
<comment type="caution">
    <text evidence="4">The sequence shown here is derived from an EMBL/GenBank/DDBJ whole genome shotgun (WGS) entry which is preliminary data.</text>
</comment>
<evidence type="ECO:0000313" key="4">
    <source>
        <dbReference type="EMBL" id="KAF8696694.1"/>
    </source>
</evidence>
<dbReference type="GO" id="GO:0009736">
    <property type="term" value="P:cytokinin-activated signaling pathway"/>
    <property type="evidence" value="ECO:0007669"/>
    <property type="project" value="InterPro"/>
</dbReference>
<dbReference type="Proteomes" id="UP000636709">
    <property type="component" value="Unassembled WGS sequence"/>
</dbReference>
<dbReference type="PROSITE" id="PS50110">
    <property type="entry name" value="RESPONSE_REGULATORY"/>
    <property type="match status" value="1"/>
</dbReference>
<feature type="domain" description="Response regulatory" evidence="3">
    <location>
        <begin position="5"/>
        <end position="121"/>
    </location>
</feature>
<dbReference type="OrthoDB" id="599780at2759"/>
<sequence>MATPHVLIVDDSCVDRLVASRVLQSRNIKVTVVEGPKEALKFLAMEHDVNLILTDYCMPEMTGYDLLVEVKNSPKISHLPVVIMCTDDVPARIKKCLDGGAKGYIIKPIKVIDVPSLLHYI</sequence>
<dbReference type="PANTHER" id="PTHR43874:SF33">
    <property type="entry name" value="TWO-COMPONENT RESPONSE REGULATOR ORR8"/>
    <property type="match status" value="1"/>
</dbReference>
<dbReference type="PANTHER" id="PTHR43874">
    <property type="entry name" value="TWO-COMPONENT RESPONSE REGULATOR"/>
    <property type="match status" value="1"/>
</dbReference>
<protein>
    <recommendedName>
        <fullName evidence="3">Response regulatory domain-containing protein</fullName>
    </recommendedName>
</protein>
<dbReference type="InterPro" id="IPR001789">
    <property type="entry name" value="Sig_transdc_resp-reg_receiver"/>
</dbReference>
<keyword evidence="1" id="KW-0902">Two-component regulatory system</keyword>
<dbReference type="Pfam" id="PF00072">
    <property type="entry name" value="Response_reg"/>
    <property type="match status" value="1"/>
</dbReference>
<dbReference type="InterPro" id="IPR011006">
    <property type="entry name" value="CheY-like_superfamily"/>
</dbReference>
<keyword evidence="2" id="KW-0597">Phosphoprotein</keyword>
<evidence type="ECO:0000259" key="3">
    <source>
        <dbReference type="PROSITE" id="PS50110"/>
    </source>
</evidence>
<feature type="modified residue" description="4-aspartylphosphate" evidence="2">
    <location>
        <position position="55"/>
    </location>
</feature>
<evidence type="ECO:0000313" key="5">
    <source>
        <dbReference type="Proteomes" id="UP000636709"/>
    </source>
</evidence>
<dbReference type="SUPFAM" id="SSF52172">
    <property type="entry name" value="CheY-like"/>
    <property type="match status" value="1"/>
</dbReference>
<name>A0A835BRZ5_9POAL</name>